<gene>
    <name evidence="3" type="ORF">M0812_29296</name>
    <name evidence="4" type="ORF">M0813_13846</name>
</gene>
<comment type="caution">
    <text evidence="3">The sequence shown here is derived from an EMBL/GenBank/DDBJ whole genome shotgun (WGS) entry which is preliminary data.</text>
</comment>
<accession>A0AAV7Y3Z2</accession>
<reference evidence="3" key="2">
    <citation type="submission" date="2022-08" db="EMBL/GenBank/DDBJ databases">
        <title>Novel sulphate-reducing endosymbionts in the free-living metamonad Anaeramoeba.</title>
        <authorList>
            <person name="Jerlstrom-Hultqvist J."/>
            <person name="Cepicka I."/>
            <person name="Gallot-Lavallee L."/>
            <person name="Salas-Leiva D."/>
            <person name="Curtis B.A."/>
            <person name="Zahonova K."/>
            <person name="Pipaliya S."/>
            <person name="Dacks J."/>
            <person name="Roger A.J."/>
        </authorList>
    </citation>
    <scope>NUCLEOTIDE SEQUENCE</scope>
    <source>
        <strain evidence="3">Busselton2</strain>
    </source>
</reference>
<evidence type="ECO:0000313" key="5">
    <source>
        <dbReference type="Proteomes" id="UP001146793"/>
    </source>
</evidence>
<evidence type="ECO:0000256" key="2">
    <source>
        <dbReference type="ARBA" id="ARBA00022801"/>
    </source>
</evidence>
<reference evidence="4" key="1">
    <citation type="submission" date="2022-08" db="EMBL/GenBank/DDBJ databases">
        <title>Novel sulfate-reducing endosymbionts in the free-living metamonad Anaeramoeba.</title>
        <authorList>
            <person name="Jerlstrom-Hultqvist J."/>
            <person name="Cepicka I."/>
            <person name="Gallot-Lavallee L."/>
            <person name="Salas-Leiva D."/>
            <person name="Curtis B.A."/>
            <person name="Zahonova K."/>
            <person name="Pipaliya S."/>
            <person name="Dacks J."/>
            <person name="Roger A.J."/>
        </authorList>
    </citation>
    <scope>NUCLEOTIDE SEQUENCE</scope>
    <source>
        <strain evidence="4">Schooner1</strain>
    </source>
</reference>
<dbReference type="PIRSF" id="PIRSF006305">
    <property type="entry name" value="Maf"/>
    <property type="match status" value="1"/>
</dbReference>
<dbReference type="GO" id="GO:0047429">
    <property type="term" value="F:nucleoside triphosphate diphosphatase activity"/>
    <property type="evidence" value="ECO:0007669"/>
    <property type="project" value="InterPro"/>
</dbReference>
<protein>
    <submittedName>
        <fullName evidence="3">Bifunctional dttp/utp pyrophosphatase/methyltransferase protein-related</fullName>
    </submittedName>
</protein>
<dbReference type="HAMAP" id="MF_00528">
    <property type="entry name" value="Maf"/>
    <property type="match status" value="1"/>
</dbReference>
<keyword evidence="2" id="KW-0378">Hydrolase</keyword>
<dbReference type="Proteomes" id="UP001150062">
    <property type="component" value="Unassembled WGS sequence"/>
</dbReference>
<evidence type="ECO:0000256" key="1">
    <source>
        <dbReference type="ARBA" id="ARBA00001968"/>
    </source>
</evidence>
<organism evidence="3 5">
    <name type="scientific">Anaeramoeba flamelloides</name>
    <dbReference type="NCBI Taxonomy" id="1746091"/>
    <lineage>
        <taxon>Eukaryota</taxon>
        <taxon>Metamonada</taxon>
        <taxon>Anaeramoebidae</taxon>
        <taxon>Anaeramoeba</taxon>
    </lineage>
</organism>
<sequence length="216" mass="23882">MFLTIAGSLSKNWKIILGSSSPRRKDLMNQLGLDFRIVRSNFDESTLSTEDFATAGEFTKFSAKQKASDVLEQLKKECKENNTKLPDLIIGCDTVVVHENVGQIENMEGIGSRIGSTNSFIMGKPKDELSAQKMLKYHSNRNHLVVSGMALLYVQKNGEPTFATFHETTTLTFKKLTDEEIDHYTSSKEPMGKAGAYAIQGIGGCLIQKISGSYSK</sequence>
<dbReference type="PANTHER" id="PTHR43213:SF5">
    <property type="entry name" value="BIFUNCTIONAL DTTP_UTP PYROPHOSPHATASE_METHYLTRANSFERASE PROTEIN-RELATED"/>
    <property type="match status" value="1"/>
</dbReference>
<dbReference type="AlphaFoldDB" id="A0AAV7Y3Z2"/>
<dbReference type="InterPro" id="IPR003697">
    <property type="entry name" value="Maf-like"/>
</dbReference>
<dbReference type="Pfam" id="PF02545">
    <property type="entry name" value="Maf"/>
    <property type="match status" value="1"/>
</dbReference>
<dbReference type="EMBL" id="JAOAOG010000039">
    <property type="protein sequence ID" value="KAJ6252783.1"/>
    <property type="molecule type" value="Genomic_DNA"/>
</dbReference>
<dbReference type="InterPro" id="IPR029001">
    <property type="entry name" value="ITPase-like_fam"/>
</dbReference>
<dbReference type="CDD" id="cd00555">
    <property type="entry name" value="Maf"/>
    <property type="match status" value="1"/>
</dbReference>
<keyword evidence="6" id="KW-1185">Reference proteome</keyword>
<dbReference type="EMBL" id="JANTQA010000072">
    <property type="protein sequence ID" value="KAJ3424573.1"/>
    <property type="molecule type" value="Genomic_DNA"/>
</dbReference>
<dbReference type="SUPFAM" id="SSF52972">
    <property type="entry name" value="ITPase-like"/>
    <property type="match status" value="1"/>
</dbReference>
<proteinExistence type="inferred from homology"/>
<evidence type="ECO:0000313" key="4">
    <source>
        <dbReference type="EMBL" id="KAJ6252783.1"/>
    </source>
</evidence>
<dbReference type="Gene3D" id="3.90.950.10">
    <property type="match status" value="1"/>
</dbReference>
<evidence type="ECO:0000313" key="3">
    <source>
        <dbReference type="EMBL" id="KAJ3424573.1"/>
    </source>
</evidence>
<comment type="cofactor">
    <cofactor evidence="1">
        <name>a divalent metal cation</name>
        <dbReference type="ChEBI" id="CHEBI:60240"/>
    </cofactor>
</comment>
<evidence type="ECO:0000313" key="6">
    <source>
        <dbReference type="Proteomes" id="UP001150062"/>
    </source>
</evidence>
<name>A0AAV7Y3Z2_9EUKA</name>
<dbReference type="Proteomes" id="UP001146793">
    <property type="component" value="Unassembled WGS sequence"/>
</dbReference>
<dbReference type="PANTHER" id="PTHR43213">
    <property type="entry name" value="BIFUNCTIONAL DTTP/UTP PYROPHOSPHATASE/METHYLTRANSFERASE PROTEIN-RELATED"/>
    <property type="match status" value="1"/>
</dbReference>